<keyword evidence="8" id="KW-0675">Receptor</keyword>
<evidence type="ECO:0000256" key="10">
    <source>
        <dbReference type="SAM" id="Phobius"/>
    </source>
</evidence>
<keyword evidence="12" id="KW-1185">Reference proteome</keyword>
<keyword evidence="5" id="KW-0552">Olfaction</keyword>
<feature type="transmembrane region" description="Helical" evidence="10">
    <location>
        <begin position="121"/>
        <end position="139"/>
    </location>
</feature>
<sequence>MQFATKVGQAGKCLNTTNLPGQVNRVPRGRGSRIARQSAHEDGKIVTAIGSAQCHAERSDFHTHTEALGTLAGIPLKMKKMPTVYAVYMISVIICSCTTYVGMFADVYVHSDDLEHTMTNIRVLVATASVVWIYFACRLRQHSIERAMDLTDSFTWEDLPNRDADTGHLTAAGWIPRINMISSGAAVAVILFHFTQSTIRIVTNHETVFIAWYPFDWTVSPFYELVNISQCLTSLLILGIICGFPALVTALIAVACAQFEKLKAAILDIRQQHITPYHGQEDEQVHTAADCDLQAKLNACIRHHQDIMAFMQQLEDALNVSLCGHFLISLATICFTAFSVVTNWGDYADMSQGVFGYVFFVSNVFLICWFGTRLTQHAESVRDAACGCDWVGTPVPFQRCLMFIIATANKQFQLTAGKFVPVSNLTMMN</sequence>
<keyword evidence="2" id="KW-1003">Cell membrane</keyword>
<proteinExistence type="predicted"/>
<keyword evidence="6 10" id="KW-1133">Transmembrane helix</keyword>
<evidence type="ECO:0000256" key="5">
    <source>
        <dbReference type="ARBA" id="ARBA00022725"/>
    </source>
</evidence>
<keyword evidence="7 10" id="KW-0472">Membrane</keyword>
<dbReference type="Proteomes" id="UP000502823">
    <property type="component" value="Unassembled WGS sequence"/>
</dbReference>
<dbReference type="PANTHER" id="PTHR21137">
    <property type="entry name" value="ODORANT RECEPTOR"/>
    <property type="match status" value="1"/>
</dbReference>
<reference evidence="12" key="1">
    <citation type="submission" date="2020-01" db="EMBL/GenBank/DDBJ databases">
        <title>Draft genome sequence of the Termite Coptotermes fromosanus.</title>
        <authorList>
            <person name="Itakura S."/>
            <person name="Yosikawa Y."/>
            <person name="Umezawa K."/>
        </authorList>
    </citation>
    <scope>NUCLEOTIDE SEQUENCE [LARGE SCALE GENOMIC DNA]</scope>
</reference>
<name>A0A6L2PT99_COPFO</name>
<dbReference type="GO" id="GO:0005549">
    <property type="term" value="F:odorant binding"/>
    <property type="evidence" value="ECO:0007669"/>
    <property type="project" value="InterPro"/>
</dbReference>
<evidence type="ECO:0000256" key="7">
    <source>
        <dbReference type="ARBA" id="ARBA00023136"/>
    </source>
</evidence>
<evidence type="ECO:0000256" key="9">
    <source>
        <dbReference type="ARBA" id="ARBA00023224"/>
    </source>
</evidence>
<dbReference type="EMBL" id="BLKM01000573">
    <property type="protein sequence ID" value="GFG35726.1"/>
    <property type="molecule type" value="Genomic_DNA"/>
</dbReference>
<dbReference type="OrthoDB" id="6617147at2759"/>
<dbReference type="GO" id="GO:0007165">
    <property type="term" value="P:signal transduction"/>
    <property type="evidence" value="ECO:0007669"/>
    <property type="project" value="UniProtKB-KW"/>
</dbReference>
<feature type="non-terminal residue" evidence="11">
    <location>
        <position position="429"/>
    </location>
</feature>
<feature type="transmembrane region" description="Helical" evidence="10">
    <location>
        <begin position="235"/>
        <end position="257"/>
    </location>
</feature>
<feature type="transmembrane region" description="Helical" evidence="10">
    <location>
        <begin position="317"/>
        <end position="342"/>
    </location>
</feature>
<accession>A0A6L2PT99</accession>
<dbReference type="FunCoup" id="A0A6L2PT99">
    <property type="interactions" value="52"/>
</dbReference>
<evidence type="ECO:0000313" key="11">
    <source>
        <dbReference type="EMBL" id="GFG35726.1"/>
    </source>
</evidence>
<dbReference type="InParanoid" id="A0A6L2PT99"/>
<organism evidence="11 12">
    <name type="scientific">Coptotermes formosanus</name>
    <name type="common">Formosan subterranean termite</name>
    <dbReference type="NCBI Taxonomy" id="36987"/>
    <lineage>
        <taxon>Eukaryota</taxon>
        <taxon>Metazoa</taxon>
        <taxon>Ecdysozoa</taxon>
        <taxon>Arthropoda</taxon>
        <taxon>Hexapoda</taxon>
        <taxon>Insecta</taxon>
        <taxon>Pterygota</taxon>
        <taxon>Neoptera</taxon>
        <taxon>Polyneoptera</taxon>
        <taxon>Dictyoptera</taxon>
        <taxon>Blattodea</taxon>
        <taxon>Blattoidea</taxon>
        <taxon>Termitoidae</taxon>
        <taxon>Rhinotermitidae</taxon>
        <taxon>Coptotermes</taxon>
    </lineage>
</organism>
<dbReference type="AlphaFoldDB" id="A0A6L2PT99"/>
<feature type="transmembrane region" description="Helical" evidence="10">
    <location>
        <begin position="178"/>
        <end position="195"/>
    </location>
</feature>
<evidence type="ECO:0000256" key="3">
    <source>
        <dbReference type="ARBA" id="ARBA00022606"/>
    </source>
</evidence>
<evidence type="ECO:0000256" key="1">
    <source>
        <dbReference type="ARBA" id="ARBA00004651"/>
    </source>
</evidence>
<dbReference type="GO" id="GO:0004984">
    <property type="term" value="F:olfactory receptor activity"/>
    <property type="evidence" value="ECO:0007669"/>
    <property type="project" value="InterPro"/>
</dbReference>
<dbReference type="InterPro" id="IPR004117">
    <property type="entry name" value="7tm6_olfct_rcpt"/>
</dbReference>
<evidence type="ECO:0000256" key="8">
    <source>
        <dbReference type="ARBA" id="ARBA00023170"/>
    </source>
</evidence>
<evidence type="ECO:0000313" key="12">
    <source>
        <dbReference type="Proteomes" id="UP000502823"/>
    </source>
</evidence>
<keyword evidence="3" id="KW-0716">Sensory transduction</keyword>
<comment type="caution">
    <text evidence="11">The sequence shown here is derived from an EMBL/GenBank/DDBJ whole genome shotgun (WGS) entry which is preliminary data.</text>
</comment>
<evidence type="ECO:0000256" key="4">
    <source>
        <dbReference type="ARBA" id="ARBA00022692"/>
    </source>
</evidence>
<feature type="transmembrane region" description="Helical" evidence="10">
    <location>
        <begin position="354"/>
        <end position="372"/>
    </location>
</feature>
<keyword evidence="4 10" id="KW-0812">Transmembrane</keyword>
<keyword evidence="9" id="KW-0807">Transducer</keyword>
<evidence type="ECO:0000256" key="6">
    <source>
        <dbReference type="ARBA" id="ARBA00022989"/>
    </source>
</evidence>
<evidence type="ECO:0008006" key="13">
    <source>
        <dbReference type="Google" id="ProtNLM"/>
    </source>
</evidence>
<gene>
    <name evidence="11" type="ORF">Cfor_02943</name>
</gene>
<evidence type="ECO:0000256" key="2">
    <source>
        <dbReference type="ARBA" id="ARBA00022475"/>
    </source>
</evidence>
<comment type="subcellular location">
    <subcellularLocation>
        <location evidence="1">Cell membrane</location>
        <topology evidence="1">Multi-pass membrane protein</topology>
    </subcellularLocation>
</comment>
<dbReference type="GO" id="GO:0005886">
    <property type="term" value="C:plasma membrane"/>
    <property type="evidence" value="ECO:0007669"/>
    <property type="project" value="UniProtKB-SubCell"/>
</dbReference>
<dbReference type="Pfam" id="PF02949">
    <property type="entry name" value="7tm_6"/>
    <property type="match status" value="1"/>
</dbReference>
<dbReference type="PANTHER" id="PTHR21137:SF35">
    <property type="entry name" value="ODORANT RECEPTOR 19A-RELATED"/>
    <property type="match status" value="1"/>
</dbReference>
<feature type="transmembrane region" description="Helical" evidence="10">
    <location>
        <begin position="85"/>
        <end position="109"/>
    </location>
</feature>
<protein>
    <recommendedName>
        <fullName evidence="13">Odorant receptor</fullName>
    </recommendedName>
</protein>